<evidence type="ECO:0000313" key="2">
    <source>
        <dbReference type="Proteomes" id="UP000620133"/>
    </source>
</evidence>
<dbReference type="Proteomes" id="UP000620133">
    <property type="component" value="Chromosome"/>
</dbReference>
<dbReference type="KEGG" id="manr:MPAN_014040"/>
<protein>
    <submittedName>
        <fullName evidence="1">Uncharacterized protein</fullName>
    </submittedName>
</protein>
<keyword evidence="2" id="KW-1185">Reference proteome</keyword>
<proteinExistence type="predicted"/>
<evidence type="ECO:0000313" key="1">
    <source>
        <dbReference type="EMBL" id="BCR36511.1"/>
    </source>
</evidence>
<name>A0A7U9TKS4_9MOLU</name>
<accession>A0A7U9TKS4</accession>
<dbReference type="AlphaFoldDB" id="A0A7U9TKS4"/>
<organism evidence="1 2">
    <name type="scientific">Mariniplasma anaerobium</name>
    <dbReference type="NCBI Taxonomy" id="2735436"/>
    <lineage>
        <taxon>Bacteria</taxon>
        <taxon>Bacillati</taxon>
        <taxon>Mycoplasmatota</taxon>
        <taxon>Mollicutes</taxon>
        <taxon>Acholeplasmatales</taxon>
        <taxon>Acholeplasmataceae</taxon>
        <taxon>Mariniplasma</taxon>
    </lineage>
</organism>
<reference evidence="1" key="1">
    <citation type="submission" date="2021-01" db="EMBL/GenBank/DDBJ databases">
        <title>Draft genome sequence of Acholeplasmataceae bacterium strain Mahy22.</title>
        <authorList>
            <person name="Watanabe M."/>
            <person name="Kojima H."/>
            <person name="Fukui M."/>
        </authorList>
    </citation>
    <scope>NUCLEOTIDE SEQUENCE</scope>
    <source>
        <strain evidence="1">Mahy22</strain>
    </source>
</reference>
<sequence>MKKIILLALIVFVVMLSGGILLENIYPNISSLVLEIIMSIIVALLVIVFGILTSTKKN</sequence>
<dbReference type="EMBL" id="AP024412">
    <property type="protein sequence ID" value="BCR36511.1"/>
    <property type="molecule type" value="Genomic_DNA"/>
</dbReference>
<dbReference type="RefSeq" id="WP_176239878.1">
    <property type="nucleotide sequence ID" value="NZ_AP024412.1"/>
</dbReference>
<gene>
    <name evidence="1" type="ORF">MPAN_014040</name>
</gene>